<gene>
    <name evidence="2" type="ORF">GGE16_001044</name>
</gene>
<keyword evidence="1" id="KW-1133">Transmembrane helix</keyword>
<accession>A0AAE2MGP8</accession>
<comment type="caution">
    <text evidence="2">The sequence shown here is derived from an EMBL/GenBank/DDBJ whole genome shotgun (WGS) entry which is preliminary data.</text>
</comment>
<evidence type="ECO:0000256" key="1">
    <source>
        <dbReference type="SAM" id="Phobius"/>
    </source>
</evidence>
<dbReference type="AlphaFoldDB" id="A0AAE2MGP8"/>
<reference evidence="2 3" key="1">
    <citation type="submission" date="2020-08" db="EMBL/GenBank/DDBJ databases">
        <title>Genomic Encyclopedia of Type Strains, Phase IV (KMG-V): Genome sequencing to study the core and pangenomes of soil and plant-associated prokaryotes.</title>
        <authorList>
            <person name="Whitman W."/>
        </authorList>
    </citation>
    <scope>NUCLEOTIDE SEQUENCE [LARGE SCALE GENOMIC DNA]</scope>
    <source>
        <strain evidence="2 3">SEMIA 415</strain>
    </source>
</reference>
<protein>
    <submittedName>
        <fullName evidence="2">Uncharacterized membrane protein YciS (DUF1049 family)</fullName>
    </submittedName>
</protein>
<organism evidence="2 3">
    <name type="scientific">Rhizobium leguminosarum</name>
    <dbReference type="NCBI Taxonomy" id="384"/>
    <lineage>
        <taxon>Bacteria</taxon>
        <taxon>Pseudomonadati</taxon>
        <taxon>Pseudomonadota</taxon>
        <taxon>Alphaproteobacteria</taxon>
        <taxon>Hyphomicrobiales</taxon>
        <taxon>Rhizobiaceae</taxon>
        <taxon>Rhizobium/Agrobacterium group</taxon>
        <taxon>Rhizobium</taxon>
    </lineage>
</organism>
<keyword evidence="1" id="KW-0812">Transmembrane</keyword>
<dbReference type="EMBL" id="JACIGO010000001">
    <property type="protein sequence ID" value="MBB4289028.1"/>
    <property type="molecule type" value="Genomic_DNA"/>
</dbReference>
<name>A0AAE2MGP8_RHILE</name>
<proteinExistence type="predicted"/>
<keyword evidence="1" id="KW-0472">Membrane</keyword>
<evidence type="ECO:0000313" key="2">
    <source>
        <dbReference type="EMBL" id="MBB4289028.1"/>
    </source>
</evidence>
<evidence type="ECO:0000313" key="3">
    <source>
        <dbReference type="Proteomes" id="UP000538507"/>
    </source>
</evidence>
<dbReference type="Proteomes" id="UP000538507">
    <property type="component" value="Unassembled WGS sequence"/>
</dbReference>
<feature type="transmembrane region" description="Helical" evidence="1">
    <location>
        <begin position="37"/>
        <end position="55"/>
    </location>
</feature>
<sequence length="62" mass="7295">MNTFLLVALRSFLISLTIIGGQRLWEIIFKTSEFEYSLRSFLMLFAIGFVLSLLFEKYQNSH</sequence>